<accession>A0AA88M6V5</accession>
<dbReference type="Proteomes" id="UP001187315">
    <property type="component" value="Unassembled WGS sequence"/>
</dbReference>
<evidence type="ECO:0000313" key="3">
    <source>
        <dbReference type="Proteomes" id="UP001187315"/>
    </source>
</evidence>
<evidence type="ECO:0000313" key="2">
    <source>
        <dbReference type="EMBL" id="KAK2832116.1"/>
    </source>
</evidence>
<dbReference type="AlphaFoldDB" id="A0AA88M6V5"/>
<name>A0AA88M6V5_TACVA</name>
<protein>
    <submittedName>
        <fullName evidence="2">Uncharacterized protein</fullName>
    </submittedName>
</protein>
<sequence>MNSRMQALESGPTSRSSANFPIPCPSHDNSSPAMARLPVFTPMQNDDVSNSVIIPRRTMGSAVPVTTGSPFFPPLNSTSCVRIQRQPAWSALNSAKLL</sequence>
<keyword evidence="3" id="KW-1185">Reference proteome</keyword>
<reference evidence="2" key="1">
    <citation type="submission" date="2023-08" db="EMBL/GenBank/DDBJ databases">
        <title>Pelteobagrus vachellii genome.</title>
        <authorList>
            <person name="Liu H."/>
        </authorList>
    </citation>
    <scope>NUCLEOTIDE SEQUENCE</scope>
    <source>
        <strain evidence="2">PRFRI_2022a</strain>
        <tissue evidence="2">Muscle</tissue>
    </source>
</reference>
<proteinExistence type="predicted"/>
<feature type="compositionally biased region" description="Polar residues" evidence="1">
    <location>
        <begin position="1"/>
        <end position="19"/>
    </location>
</feature>
<organism evidence="2 3">
    <name type="scientific">Tachysurus vachellii</name>
    <name type="common">Darkbarbel catfish</name>
    <name type="synonym">Pelteobagrus vachellii</name>
    <dbReference type="NCBI Taxonomy" id="175792"/>
    <lineage>
        <taxon>Eukaryota</taxon>
        <taxon>Metazoa</taxon>
        <taxon>Chordata</taxon>
        <taxon>Craniata</taxon>
        <taxon>Vertebrata</taxon>
        <taxon>Euteleostomi</taxon>
        <taxon>Actinopterygii</taxon>
        <taxon>Neopterygii</taxon>
        <taxon>Teleostei</taxon>
        <taxon>Ostariophysi</taxon>
        <taxon>Siluriformes</taxon>
        <taxon>Bagridae</taxon>
        <taxon>Tachysurus</taxon>
    </lineage>
</organism>
<dbReference type="EMBL" id="JAVHJS010000016">
    <property type="protein sequence ID" value="KAK2832116.1"/>
    <property type="molecule type" value="Genomic_DNA"/>
</dbReference>
<comment type="caution">
    <text evidence="2">The sequence shown here is derived from an EMBL/GenBank/DDBJ whole genome shotgun (WGS) entry which is preliminary data.</text>
</comment>
<gene>
    <name evidence="2" type="ORF">Q7C36_015578</name>
</gene>
<feature type="region of interest" description="Disordered" evidence="1">
    <location>
        <begin position="1"/>
        <end position="34"/>
    </location>
</feature>
<evidence type="ECO:0000256" key="1">
    <source>
        <dbReference type="SAM" id="MobiDB-lite"/>
    </source>
</evidence>